<dbReference type="Proteomes" id="UP000623090">
    <property type="component" value="Unassembled WGS sequence"/>
</dbReference>
<evidence type="ECO:0000313" key="1">
    <source>
        <dbReference type="EMBL" id="NPC67372.1"/>
    </source>
</evidence>
<accession>A0ABX2AHN9</accession>
<comment type="caution">
    <text evidence="1">The sequence shown here is derived from an EMBL/GenBank/DDBJ whole genome shotgun (WGS) entry which is preliminary data.</text>
</comment>
<dbReference type="RefSeq" id="WP_172158260.1">
    <property type="nucleotide sequence ID" value="NZ_JABJWC010000039.1"/>
</dbReference>
<name>A0ABX2AHN9_9PROT</name>
<protein>
    <submittedName>
        <fullName evidence="1">Uncharacterized protein</fullName>
    </submittedName>
</protein>
<dbReference type="EMBL" id="JABJWC010000039">
    <property type="protein sequence ID" value="NPC67372.1"/>
    <property type="molecule type" value="Genomic_DNA"/>
</dbReference>
<evidence type="ECO:0000313" key="2">
    <source>
        <dbReference type="Proteomes" id="UP000623090"/>
    </source>
</evidence>
<keyword evidence="2" id="KW-1185">Reference proteome</keyword>
<reference evidence="1 2" key="1">
    <citation type="journal article" date="2020" name="Microorganisms">
        <title>Description of Komagataeibacter melaceti sp. nov. and Komagataeibacter melomenusus sp. nov. Isolated from Apple Cider Vinegar.</title>
        <authorList>
            <person name="Maric L."/>
            <person name="Cleenwerck I."/>
            <person name="Accetto T."/>
            <person name="Vandamme P."/>
            <person name="Trcek J."/>
        </authorList>
    </citation>
    <scope>NUCLEOTIDE SEQUENCE [LARGE SCALE GENOMIC DNA]</scope>
    <source>
        <strain evidence="1 2">AV436</strain>
    </source>
</reference>
<gene>
    <name evidence="1" type="ORF">HNW77_13455</name>
</gene>
<sequence>MMQRDMSNEEVKKLLIYMIEKYISDPERRTRLIDLTLHRKDPVGRPPVKGIMYDVLSHVNQDISRDDDEIVSKMAYFFG</sequence>
<proteinExistence type="predicted"/>
<organism evidence="1 2">
    <name type="scientific">Komagataeibacter melomenusus</name>
    <dbReference type="NCBI Taxonomy" id="2766578"/>
    <lineage>
        <taxon>Bacteria</taxon>
        <taxon>Pseudomonadati</taxon>
        <taxon>Pseudomonadota</taxon>
        <taxon>Alphaproteobacteria</taxon>
        <taxon>Acetobacterales</taxon>
        <taxon>Acetobacteraceae</taxon>
        <taxon>Komagataeibacter</taxon>
    </lineage>
</organism>